<dbReference type="Proteomes" id="UP000680365">
    <property type="component" value="Unassembled WGS sequence"/>
</dbReference>
<organism evidence="2 3">
    <name type="scientific">Candidatus Vampirococcus lugosii</name>
    <dbReference type="NCBI Taxonomy" id="2789015"/>
    <lineage>
        <taxon>Bacteria</taxon>
        <taxon>Candidatus Absconditibacteriota</taxon>
        <taxon>Vampirococcus</taxon>
    </lineage>
</organism>
<evidence type="ECO:0000313" key="3">
    <source>
        <dbReference type="Proteomes" id="UP000680365"/>
    </source>
</evidence>
<evidence type="ECO:0000256" key="1">
    <source>
        <dbReference type="SAM" id="MobiDB-lite"/>
    </source>
</evidence>
<comment type="caution">
    <text evidence="2">The sequence shown here is derived from an EMBL/GenBank/DDBJ whole genome shotgun (WGS) entry which is preliminary data.</text>
</comment>
<evidence type="ECO:0000313" key="2">
    <source>
        <dbReference type="EMBL" id="MBS8121985.1"/>
    </source>
</evidence>
<feature type="region of interest" description="Disordered" evidence="1">
    <location>
        <begin position="1"/>
        <end position="27"/>
    </location>
</feature>
<dbReference type="RefSeq" id="WP_213349017.1">
    <property type="nucleotide sequence ID" value="NZ_JAEDAM010000028.1"/>
</dbReference>
<sequence>MGNCKRGRYNHVLQNLNRQRSKSGSKYSKSVDSYINLLKREKNEGETKWIVDAKKRSINKLNKYGISMDYVKGVAEKRNLKDLF</sequence>
<proteinExistence type="predicted"/>
<gene>
    <name evidence="2" type="ORF">VAMP_59n65</name>
</gene>
<reference evidence="2 3" key="1">
    <citation type="journal article" date="2021" name="Nat. Commun.">
        <title>Reductive evolution and unique predatory mode in the CPR bacterium Vampirococcus lugosii.</title>
        <authorList>
            <person name="Moreira D."/>
            <person name="Zivanovic Y."/>
            <person name="Lopez-Archilla A.I."/>
            <person name="Iniesto M."/>
            <person name="Lopez-Garcia P."/>
        </authorList>
    </citation>
    <scope>NUCLEOTIDE SEQUENCE [LARGE SCALE GENOMIC DNA]</scope>
    <source>
        <strain evidence="2">Chiprana</strain>
    </source>
</reference>
<name>A0ABS5QLA4_9BACT</name>
<protein>
    <submittedName>
        <fullName evidence="2">Uncharacterized protein</fullName>
    </submittedName>
</protein>
<accession>A0ABS5QLA4</accession>
<feature type="compositionally biased region" description="Polar residues" evidence="1">
    <location>
        <begin position="12"/>
        <end position="27"/>
    </location>
</feature>
<keyword evidence="3" id="KW-1185">Reference proteome</keyword>
<dbReference type="EMBL" id="JAEDAM010000028">
    <property type="protein sequence ID" value="MBS8121985.1"/>
    <property type="molecule type" value="Genomic_DNA"/>
</dbReference>